<evidence type="ECO:0000313" key="6">
    <source>
        <dbReference type="Proteomes" id="UP000263486"/>
    </source>
</evidence>
<proteinExistence type="predicted"/>
<keyword evidence="3" id="KW-0413">Isomerase</keyword>
<keyword evidence="2" id="KW-0663">Pyridoxal phosphate</keyword>
<dbReference type="NCBIfam" id="NF040742">
    <property type="entry name" value="racem_Orr"/>
    <property type="match status" value="1"/>
</dbReference>
<dbReference type="EMBL" id="QUAJ01000001">
    <property type="protein sequence ID" value="REI43167.1"/>
    <property type="molecule type" value="Genomic_DNA"/>
</dbReference>
<dbReference type="InterPro" id="IPR001608">
    <property type="entry name" value="Ala_racemase_N"/>
</dbReference>
<reference evidence="5 6" key="1">
    <citation type="submission" date="2018-08" db="EMBL/GenBank/DDBJ databases">
        <title>Draft genome sequence of Psychrilyobacter sp. strain SD5 isolated from Black Sea water.</title>
        <authorList>
            <person name="Yadav S."/>
            <person name="Villanueva L."/>
            <person name="Damste J.S.S."/>
        </authorList>
    </citation>
    <scope>NUCLEOTIDE SEQUENCE [LARGE SCALE GENOMIC DNA]</scope>
    <source>
        <strain evidence="5 6">SD5</strain>
    </source>
</reference>
<evidence type="ECO:0000256" key="2">
    <source>
        <dbReference type="ARBA" id="ARBA00022898"/>
    </source>
</evidence>
<evidence type="ECO:0000313" key="5">
    <source>
        <dbReference type="EMBL" id="REI43167.1"/>
    </source>
</evidence>
<protein>
    <submittedName>
        <fullName evidence="5">Alanine/ornithine racemase family PLP-dependent enzyme</fullName>
    </submittedName>
</protein>
<evidence type="ECO:0000256" key="3">
    <source>
        <dbReference type="ARBA" id="ARBA00023235"/>
    </source>
</evidence>
<evidence type="ECO:0000259" key="4">
    <source>
        <dbReference type="Pfam" id="PF01168"/>
    </source>
</evidence>
<dbReference type="CDD" id="cd06815">
    <property type="entry name" value="PLPDE_III_AR_like_1"/>
    <property type="match status" value="1"/>
</dbReference>
<dbReference type="RefSeq" id="WP_114640887.1">
    <property type="nucleotide sequence ID" value="NZ_JAACIO010000001.1"/>
</dbReference>
<dbReference type="Pfam" id="PF01168">
    <property type="entry name" value="Ala_racemase_N"/>
    <property type="match status" value="1"/>
</dbReference>
<dbReference type="Gene3D" id="3.20.20.10">
    <property type="entry name" value="Alanine racemase"/>
    <property type="match status" value="1"/>
</dbReference>
<gene>
    <name evidence="5" type="ORF">DYH56_00505</name>
</gene>
<comment type="cofactor">
    <cofactor evidence="1">
        <name>pyridoxal 5'-phosphate</name>
        <dbReference type="ChEBI" id="CHEBI:597326"/>
    </cofactor>
</comment>
<dbReference type="InterPro" id="IPR000821">
    <property type="entry name" value="Ala_racemase"/>
</dbReference>
<dbReference type="Proteomes" id="UP000263486">
    <property type="component" value="Unassembled WGS sequence"/>
</dbReference>
<accession>A0ABX9KLE7</accession>
<dbReference type="PANTHER" id="PTHR30511">
    <property type="entry name" value="ALANINE RACEMASE"/>
    <property type="match status" value="1"/>
</dbReference>
<comment type="caution">
    <text evidence="5">The sequence shown here is derived from an EMBL/GenBank/DDBJ whole genome shotgun (WGS) entry which is preliminary data.</text>
</comment>
<name>A0ABX9KLE7_9FUSO</name>
<organism evidence="5 6">
    <name type="scientific">Psychrilyobacter piezotolerans</name>
    <dbReference type="NCBI Taxonomy" id="2293438"/>
    <lineage>
        <taxon>Bacteria</taxon>
        <taxon>Fusobacteriati</taxon>
        <taxon>Fusobacteriota</taxon>
        <taxon>Fusobacteriia</taxon>
        <taxon>Fusobacteriales</taxon>
        <taxon>Fusobacteriaceae</taxon>
        <taxon>Psychrilyobacter</taxon>
    </lineage>
</organism>
<dbReference type="SUPFAM" id="SSF51419">
    <property type="entry name" value="PLP-binding barrel"/>
    <property type="match status" value="1"/>
</dbReference>
<dbReference type="PANTHER" id="PTHR30511:SF3">
    <property type="entry name" value="LYSINE RACEMASE"/>
    <property type="match status" value="1"/>
</dbReference>
<dbReference type="InterPro" id="IPR029066">
    <property type="entry name" value="PLP-binding_barrel"/>
</dbReference>
<evidence type="ECO:0000256" key="1">
    <source>
        <dbReference type="ARBA" id="ARBA00001933"/>
    </source>
</evidence>
<feature type="domain" description="Alanine racemase N-terminal" evidence="4">
    <location>
        <begin position="9"/>
        <end position="225"/>
    </location>
</feature>
<keyword evidence="6" id="KW-1185">Reference proteome</keyword>
<sequence>MTEYPRVVVNLEKIRDNVKFLTKKCYESQIDVVGVTKVFSGSLEMAKVLVEGGVKYLGDSRVKNLKKYKNLDVPKVMIRLPMRSQIKEVIKHVDISLNSEISTIALLNEEAGKQGKVHKIILMIELGDLREGVLPEDVECYMDQLNSMKNIKLEGIGVNLTCYGGIIPSFENLEKLEIISNLIEGKYNLKLNIISGGNSSSLDLLWNNNMPPKINNLRLGESLIFGRETAYGKDLEGCFHDSVKLEVEIIELKEKKSYPVGEIGVNAFGEKPVFIDRGKRKRAILAIGKQDVDHSNLETMDEKLIILGSSSDHLVVDVTDSKIKYKVGDIVGFKLNYGSLLQLTTSPYVKKTW</sequence>